<feature type="chain" id="PRO_5040306323" evidence="3">
    <location>
        <begin position="18"/>
        <end position="243"/>
    </location>
</feature>
<dbReference type="AlphaFoldDB" id="A0A9Q8UWL3"/>
<feature type="compositionally biased region" description="Polar residues" evidence="1">
    <location>
        <begin position="26"/>
        <end position="45"/>
    </location>
</feature>
<feature type="transmembrane region" description="Helical" evidence="2">
    <location>
        <begin position="164"/>
        <end position="185"/>
    </location>
</feature>
<keyword evidence="2" id="KW-0812">Transmembrane</keyword>
<keyword evidence="2" id="KW-0472">Membrane</keyword>
<sequence length="243" mass="27048">MKLFLILVVAFLSLVSGVPVKPHGADQSSLEADSTSQTKNHQISSPVDKHTESLNAACRPANINQSCLQSAYNAVIELIRLEKAYRDLIYTADSNSPTQKKEMGKRNELTHKIEKIADAAADAVAGASTGRLEQLFMLIELQSNLLQLERSLSQGKLQDLNRRWLWLVAGLAMLLLVRGTVAKWLSRWNMQSMVKGCGMLASDSETQNKKVEREEKPKEVKIQERGNITFEHDVFSRTTNGVA</sequence>
<reference evidence="4" key="2">
    <citation type="journal article" date="2022" name="Microb. Genom.">
        <title>A chromosome-scale genome assembly of the tomato pathogen Cladosporium fulvum reveals a compartmentalized genome architecture and the presence of a dispensable chromosome.</title>
        <authorList>
            <person name="Zaccaron A.Z."/>
            <person name="Chen L.H."/>
            <person name="Samaras A."/>
            <person name="Stergiopoulos I."/>
        </authorList>
    </citation>
    <scope>NUCLEOTIDE SEQUENCE</scope>
    <source>
        <strain evidence="4">Race5_Kim</strain>
    </source>
</reference>
<dbReference type="RefSeq" id="XP_047769502.1">
    <property type="nucleotide sequence ID" value="XM_047913454.1"/>
</dbReference>
<dbReference type="GeneID" id="71994184"/>
<evidence type="ECO:0000256" key="1">
    <source>
        <dbReference type="SAM" id="MobiDB-lite"/>
    </source>
</evidence>
<name>A0A9Q8UWL3_PASFU</name>
<evidence type="ECO:0000256" key="2">
    <source>
        <dbReference type="SAM" id="Phobius"/>
    </source>
</evidence>
<feature type="signal peptide" evidence="3">
    <location>
        <begin position="1"/>
        <end position="17"/>
    </location>
</feature>
<protein>
    <submittedName>
        <fullName evidence="4">Uncharacterized protein</fullName>
    </submittedName>
</protein>
<dbReference type="Proteomes" id="UP000756132">
    <property type="component" value="Chromosome 13"/>
</dbReference>
<keyword evidence="3" id="KW-0732">Signal</keyword>
<dbReference type="EMBL" id="CP090175">
    <property type="protein sequence ID" value="UJO25136.1"/>
    <property type="molecule type" value="Genomic_DNA"/>
</dbReference>
<feature type="region of interest" description="Disordered" evidence="1">
    <location>
        <begin position="21"/>
        <end position="49"/>
    </location>
</feature>
<evidence type="ECO:0000313" key="5">
    <source>
        <dbReference type="Proteomes" id="UP000756132"/>
    </source>
</evidence>
<evidence type="ECO:0000256" key="3">
    <source>
        <dbReference type="SAM" id="SignalP"/>
    </source>
</evidence>
<proteinExistence type="predicted"/>
<keyword evidence="2" id="KW-1133">Transmembrane helix</keyword>
<organism evidence="4 5">
    <name type="scientific">Passalora fulva</name>
    <name type="common">Tomato leaf mold</name>
    <name type="synonym">Cladosporium fulvum</name>
    <dbReference type="NCBI Taxonomy" id="5499"/>
    <lineage>
        <taxon>Eukaryota</taxon>
        <taxon>Fungi</taxon>
        <taxon>Dikarya</taxon>
        <taxon>Ascomycota</taxon>
        <taxon>Pezizomycotina</taxon>
        <taxon>Dothideomycetes</taxon>
        <taxon>Dothideomycetidae</taxon>
        <taxon>Mycosphaerellales</taxon>
        <taxon>Mycosphaerellaceae</taxon>
        <taxon>Fulvia</taxon>
    </lineage>
</organism>
<accession>A0A9Q8UWL3</accession>
<evidence type="ECO:0000313" key="4">
    <source>
        <dbReference type="EMBL" id="UJO25136.1"/>
    </source>
</evidence>
<gene>
    <name evidence="4" type="ORF">CLAFUR5_14306</name>
</gene>
<reference evidence="4" key="1">
    <citation type="submission" date="2021-12" db="EMBL/GenBank/DDBJ databases">
        <authorList>
            <person name="Zaccaron A."/>
            <person name="Stergiopoulos I."/>
        </authorList>
    </citation>
    <scope>NUCLEOTIDE SEQUENCE</scope>
    <source>
        <strain evidence="4">Race5_Kim</strain>
    </source>
</reference>
<dbReference type="KEGG" id="ffu:CLAFUR5_14306"/>
<keyword evidence="5" id="KW-1185">Reference proteome</keyword>